<gene>
    <name evidence="1" type="ORF">G7Y89_g2853</name>
</gene>
<protein>
    <submittedName>
        <fullName evidence="1">Uncharacterized protein</fullName>
    </submittedName>
</protein>
<comment type="caution">
    <text evidence="1">The sequence shown here is derived from an EMBL/GenBank/DDBJ whole genome shotgun (WGS) entry which is preliminary data.</text>
</comment>
<proteinExistence type="predicted"/>
<dbReference type="PANTHER" id="PTHR38797:SF4">
    <property type="entry name" value="NUCLEAR PORE COMPLEX PROTEIN NUP85"/>
    <property type="match status" value="1"/>
</dbReference>
<dbReference type="Proteomes" id="UP000566819">
    <property type="component" value="Unassembled WGS sequence"/>
</dbReference>
<dbReference type="OrthoDB" id="3350591at2759"/>
<dbReference type="EMBL" id="JAAMPI010000132">
    <property type="protein sequence ID" value="KAF4635247.1"/>
    <property type="molecule type" value="Genomic_DNA"/>
</dbReference>
<dbReference type="PANTHER" id="PTHR38797">
    <property type="entry name" value="NUCLEAR PORE COMPLEX PROTEIN NUP85-RELATED"/>
    <property type="match status" value="1"/>
</dbReference>
<evidence type="ECO:0000313" key="2">
    <source>
        <dbReference type="Proteomes" id="UP000566819"/>
    </source>
</evidence>
<name>A0A8H4W649_9HELO</name>
<organism evidence="1 2">
    <name type="scientific">Cudoniella acicularis</name>
    <dbReference type="NCBI Taxonomy" id="354080"/>
    <lineage>
        <taxon>Eukaryota</taxon>
        <taxon>Fungi</taxon>
        <taxon>Dikarya</taxon>
        <taxon>Ascomycota</taxon>
        <taxon>Pezizomycotina</taxon>
        <taxon>Leotiomycetes</taxon>
        <taxon>Helotiales</taxon>
        <taxon>Tricladiaceae</taxon>
        <taxon>Cudoniella</taxon>
    </lineage>
</organism>
<dbReference type="InterPro" id="IPR022085">
    <property type="entry name" value="OpdG"/>
</dbReference>
<accession>A0A8H4W649</accession>
<sequence length="259" mass="29404">MPQLENYEVFLEKQVKSGKPRLKLEEAAAIREFFQGKATPAEAATRFTSDVTSATKRKGAEASLRTIWVLIENLGARFPEQHDKLIQLMEAIIALPDMILGSECIKMLTFSLTEGWDNTPTERINRVAFEAKLYKHDIFITSYNGFSILSETFEYSPSTPPQLDTASNRKLSVDIQLAEKWILNAGEKLFTCTDIYENCRFETAGGLWKGAKGFSRKRWAFWRQRASEIGSWKELGSETREAAWAIVEVMESIEGEAGW</sequence>
<dbReference type="AlphaFoldDB" id="A0A8H4W649"/>
<dbReference type="InterPro" id="IPR053204">
    <property type="entry name" value="Oxopyrrolidines_Biosynth-assoc"/>
</dbReference>
<reference evidence="1 2" key="1">
    <citation type="submission" date="2020-03" db="EMBL/GenBank/DDBJ databases">
        <title>Draft Genome Sequence of Cudoniella acicularis.</title>
        <authorList>
            <person name="Buettner E."/>
            <person name="Kellner H."/>
        </authorList>
    </citation>
    <scope>NUCLEOTIDE SEQUENCE [LARGE SCALE GENOMIC DNA]</scope>
    <source>
        <strain evidence="1 2">DSM 108380</strain>
    </source>
</reference>
<evidence type="ECO:0000313" key="1">
    <source>
        <dbReference type="EMBL" id="KAF4635247.1"/>
    </source>
</evidence>
<keyword evidence="2" id="KW-1185">Reference proteome</keyword>
<dbReference type="Pfam" id="PF12311">
    <property type="entry name" value="DUF3632"/>
    <property type="match status" value="1"/>
</dbReference>